<accession>A0A1B0AXE6</accession>
<proteinExistence type="predicted"/>
<dbReference type="EMBL" id="JXJN01005239">
    <property type="status" value="NOT_ANNOTATED_CDS"/>
    <property type="molecule type" value="Genomic_DNA"/>
</dbReference>
<sequence>FVSTDLFVSSSHCPLPVVQSRNLTYTFRPVDNNTAALNQDSNGSNTVSGAKAFQTNTYEEKHQLREDLGHLQYKHPITFNSIPYYLLKRIIAGLKTIYKVKFNGTHTLIHSALVQWYVTM</sequence>
<dbReference type="EnsemblMetazoa" id="GPPI011943-RA">
    <property type="protein sequence ID" value="GPPI011943-PA"/>
    <property type="gene ID" value="GPPI011943"/>
</dbReference>
<keyword evidence="2" id="KW-1185">Reference proteome</keyword>
<dbReference type="AlphaFoldDB" id="A0A1B0AXE6"/>
<reference evidence="2" key="1">
    <citation type="submission" date="2015-01" db="EMBL/GenBank/DDBJ databases">
        <authorList>
            <person name="Aksoy S."/>
            <person name="Warren W."/>
            <person name="Wilson R.K."/>
        </authorList>
    </citation>
    <scope>NUCLEOTIDE SEQUENCE [LARGE SCALE GENOMIC DNA]</scope>
    <source>
        <strain evidence="2">IAEA</strain>
    </source>
</reference>
<dbReference type="Proteomes" id="UP000092460">
    <property type="component" value="Unassembled WGS sequence"/>
</dbReference>
<name>A0A1B0AXE6_9MUSC</name>
<organism evidence="1 2">
    <name type="scientific">Glossina palpalis gambiensis</name>
    <dbReference type="NCBI Taxonomy" id="67801"/>
    <lineage>
        <taxon>Eukaryota</taxon>
        <taxon>Metazoa</taxon>
        <taxon>Ecdysozoa</taxon>
        <taxon>Arthropoda</taxon>
        <taxon>Hexapoda</taxon>
        <taxon>Insecta</taxon>
        <taxon>Pterygota</taxon>
        <taxon>Neoptera</taxon>
        <taxon>Endopterygota</taxon>
        <taxon>Diptera</taxon>
        <taxon>Brachycera</taxon>
        <taxon>Muscomorpha</taxon>
        <taxon>Hippoboscoidea</taxon>
        <taxon>Glossinidae</taxon>
        <taxon>Glossina</taxon>
    </lineage>
</organism>
<evidence type="ECO:0000313" key="1">
    <source>
        <dbReference type="EnsemblMetazoa" id="GPPI011943-PA"/>
    </source>
</evidence>
<dbReference type="VEuPathDB" id="VectorBase:GPPI011943"/>
<evidence type="ECO:0000313" key="2">
    <source>
        <dbReference type="Proteomes" id="UP000092460"/>
    </source>
</evidence>
<protein>
    <submittedName>
        <fullName evidence="1">Uncharacterized protein</fullName>
    </submittedName>
</protein>
<reference evidence="1" key="2">
    <citation type="submission" date="2020-05" db="UniProtKB">
        <authorList>
            <consortium name="EnsemblMetazoa"/>
        </authorList>
    </citation>
    <scope>IDENTIFICATION</scope>
    <source>
        <strain evidence="1">IAEA</strain>
    </source>
</reference>